<dbReference type="OrthoDB" id="3793754at2759"/>
<proteinExistence type="predicted"/>
<keyword evidence="1" id="KW-0472">Membrane</keyword>
<dbReference type="AlphaFoldDB" id="A0A9P6KTQ9"/>
<accession>A0A9P6KTQ9</accession>
<evidence type="ECO:0000313" key="2">
    <source>
        <dbReference type="EMBL" id="KAF9738191.1"/>
    </source>
</evidence>
<organism evidence="2 3">
    <name type="scientific">Paraphaeosphaeria minitans</name>
    <dbReference type="NCBI Taxonomy" id="565426"/>
    <lineage>
        <taxon>Eukaryota</taxon>
        <taxon>Fungi</taxon>
        <taxon>Dikarya</taxon>
        <taxon>Ascomycota</taxon>
        <taxon>Pezizomycotina</taxon>
        <taxon>Dothideomycetes</taxon>
        <taxon>Pleosporomycetidae</taxon>
        <taxon>Pleosporales</taxon>
        <taxon>Massarineae</taxon>
        <taxon>Didymosphaeriaceae</taxon>
        <taxon>Paraphaeosphaeria</taxon>
    </lineage>
</organism>
<keyword evidence="1" id="KW-1133">Transmembrane helix</keyword>
<comment type="caution">
    <text evidence="2">The sequence shown here is derived from an EMBL/GenBank/DDBJ whole genome shotgun (WGS) entry which is preliminary data.</text>
</comment>
<protein>
    <submittedName>
        <fullName evidence="2">Uncharacterized protein</fullName>
    </submittedName>
</protein>
<sequence>MTRITTAASIGIGVPLGVILLAAIAGIIYSVTAKRKTPRGDVELVKTDPTAPPEPAPRVIRWNPNGMIARPVDWYNGLTLDSSVTANNIMKRSMFETDKRKEKPTKRDNGAMCGSRLRGGTVILPFEALGKSKMVRFVYAEMSIGMVSKIPDIVVWR</sequence>
<dbReference type="EMBL" id="WJXW01000003">
    <property type="protein sequence ID" value="KAF9738191.1"/>
    <property type="molecule type" value="Genomic_DNA"/>
</dbReference>
<keyword evidence="1" id="KW-0812">Transmembrane</keyword>
<keyword evidence="3" id="KW-1185">Reference proteome</keyword>
<feature type="transmembrane region" description="Helical" evidence="1">
    <location>
        <begin position="6"/>
        <end position="29"/>
    </location>
</feature>
<gene>
    <name evidence="2" type="ORF">PMIN01_03474</name>
</gene>
<reference evidence="2" key="1">
    <citation type="journal article" date="2020" name="Mol. Plant Microbe Interact.">
        <title>Genome Sequence of the Biocontrol Agent Coniothyrium minitans strain Conio (IMI 134523).</title>
        <authorList>
            <person name="Patel D."/>
            <person name="Shittu T.A."/>
            <person name="Baroncelli R."/>
            <person name="Muthumeenakshi S."/>
            <person name="Osborne T.H."/>
            <person name="Janganan T.K."/>
            <person name="Sreenivasaprasad S."/>
        </authorList>
    </citation>
    <scope>NUCLEOTIDE SEQUENCE</scope>
    <source>
        <strain evidence="2">Conio</strain>
    </source>
</reference>
<dbReference type="Proteomes" id="UP000756921">
    <property type="component" value="Unassembled WGS sequence"/>
</dbReference>
<evidence type="ECO:0000256" key="1">
    <source>
        <dbReference type="SAM" id="Phobius"/>
    </source>
</evidence>
<evidence type="ECO:0000313" key="3">
    <source>
        <dbReference type="Proteomes" id="UP000756921"/>
    </source>
</evidence>
<name>A0A9P6KTQ9_9PLEO</name>